<name>A0A2X2D313_PSELU</name>
<reference evidence="12 15" key="2">
    <citation type="submission" date="2020-10" db="EMBL/GenBank/DDBJ databases">
        <title>Genome sequences of Pseudomonas isolates.</title>
        <authorList>
            <person name="Wessels L."/>
            <person name="Reich F."/>
            <person name="Hammerl J."/>
        </authorList>
    </citation>
    <scope>NUCLEOTIDE SEQUENCE [LARGE SCALE GENOMIC DNA]</scope>
    <source>
        <strain evidence="12 15">20-MO00624-0</strain>
    </source>
</reference>
<evidence type="ECO:0000256" key="5">
    <source>
        <dbReference type="ARBA" id="ARBA00023136"/>
    </source>
</evidence>
<dbReference type="Proteomes" id="UP000626180">
    <property type="component" value="Unassembled WGS sequence"/>
</dbReference>
<evidence type="ECO:0000313" key="13">
    <source>
        <dbReference type="EMBL" id="SPZ12086.1"/>
    </source>
</evidence>
<keyword evidence="5 10" id="KW-0472">Membrane</keyword>
<dbReference type="EMBL" id="JADMCD010000004">
    <property type="protein sequence ID" value="MBF8641024.1"/>
    <property type="molecule type" value="Genomic_DNA"/>
</dbReference>
<keyword evidence="7" id="KW-0998">Cell outer membrane</keyword>
<feature type="region of interest" description="Disordered" evidence="11">
    <location>
        <begin position="479"/>
        <end position="500"/>
    </location>
</feature>
<evidence type="ECO:0000313" key="15">
    <source>
        <dbReference type="Proteomes" id="UP000626180"/>
    </source>
</evidence>
<proteinExistence type="inferred from homology"/>
<dbReference type="InterPro" id="IPR010131">
    <property type="entry name" value="MdtP/NodT-like"/>
</dbReference>
<dbReference type="Proteomes" id="UP000250443">
    <property type="component" value="Unassembled WGS sequence"/>
</dbReference>
<feature type="compositionally biased region" description="Basic and acidic residues" evidence="11">
    <location>
        <begin position="486"/>
        <end position="500"/>
    </location>
</feature>
<comment type="similarity">
    <text evidence="1 10">Belongs to the outer membrane factor (OMF) (TC 1.B.17) family.</text>
</comment>
<dbReference type="Gene3D" id="2.20.200.10">
    <property type="entry name" value="Outer membrane efflux proteins (OEP)"/>
    <property type="match status" value="1"/>
</dbReference>
<evidence type="ECO:0000256" key="7">
    <source>
        <dbReference type="ARBA" id="ARBA00023237"/>
    </source>
</evidence>
<gene>
    <name evidence="13" type="primary">mdtP_2</name>
    <name evidence="12" type="ORF">IRZ65_10045</name>
    <name evidence="13" type="ORF">NCTC11842_04276</name>
</gene>
<evidence type="ECO:0000256" key="9">
    <source>
        <dbReference type="ARBA" id="ARBA00037313"/>
    </source>
</evidence>
<evidence type="ECO:0000256" key="11">
    <source>
        <dbReference type="SAM" id="MobiDB-lite"/>
    </source>
</evidence>
<evidence type="ECO:0000256" key="4">
    <source>
        <dbReference type="ARBA" id="ARBA00022729"/>
    </source>
</evidence>
<comment type="function">
    <text evidence="9">Could be involved in resistance to puromycin, acriflavine and tetraphenylarsonium chloride.</text>
</comment>
<dbReference type="InterPro" id="IPR003423">
    <property type="entry name" value="OMP_efflux"/>
</dbReference>
<evidence type="ECO:0000256" key="6">
    <source>
        <dbReference type="ARBA" id="ARBA00023139"/>
    </source>
</evidence>
<evidence type="ECO:0000313" key="14">
    <source>
        <dbReference type="Proteomes" id="UP000250443"/>
    </source>
</evidence>
<reference evidence="13 14" key="1">
    <citation type="submission" date="2018-06" db="EMBL/GenBank/DDBJ databases">
        <authorList>
            <consortium name="Pathogen Informatics"/>
            <person name="Doyle S."/>
        </authorList>
    </citation>
    <scope>NUCLEOTIDE SEQUENCE [LARGE SCALE GENOMIC DNA]</scope>
    <source>
        <strain evidence="13 14">NCTC11842</strain>
    </source>
</reference>
<dbReference type="GO" id="GO:0015562">
    <property type="term" value="F:efflux transmembrane transporter activity"/>
    <property type="evidence" value="ECO:0007669"/>
    <property type="project" value="InterPro"/>
</dbReference>
<dbReference type="PANTHER" id="PTHR30203:SF20">
    <property type="entry name" value="MULTIDRUG RESISTANCE OUTER MEMBRANE PROTEIN MDTP-RELATED"/>
    <property type="match status" value="1"/>
</dbReference>
<keyword evidence="2 10" id="KW-1134">Transmembrane beta strand</keyword>
<dbReference type="PANTHER" id="PTHR30203">
    <property type="entry name" value="OUTER MEMBRANE CATION EFFLUX PROTEIN"/>
    <property type="match status" value="1"/>
</dbReference>
<keyword evidence="15" id="KW-1185">Reference proteome</keyword>
<keyword evidence="8 10" id="KW-0449">Lipoprotein</keyword>
<dbReference type="Gene3D" id="1.20.1600.10">
    <property type="entry name" value="Outer membrane efflux proteins (OEP)"/>
    <property type="match status" value="1"/>
</dbReference>
<evidence type="ECO:0000256" key="8">
    <source>
        <dbReference type="ARBA" id="ARBA00023288"/>
    </source>
</evidence>
<keyword evidence="6 10" id="KW-0564">Palmitate</keyword>
<evidence type="ECO:0000256" key="1">
    <source>
        <dbReference type="ARBA" id="ARBA00007613"/>
    </source>
</evidence>
<protein>
    <submittedName>
        <fullName evidence="12">Efflux transporter outer membrane subunit</fullName>
    </submittedName>
    <submittedName>
        <fullName evidence="13">Fusaric acid resistance protein</fullName>
    </submittedName>
</protein>
<evidence type="ECO:0000256" key="3">
    <source>
        <dbReference type="ARBA" id="ARBA00022692"/>
    </source>
</evidence>
<keyword evidence="3 10" id="KW-0812">Transmembrane</keyword>
<sequence length="500" mass="54455">MSFPCKNSLLGISFFVLTSTISGCISTHGIAPEAQRVNADTLATDDAIRAAKLDAQWPASQWWRAYRDPQLDRWIAEALTSNPSLAAAAARVRSAKAMAGLVESAEAPHINGSVDLRRYTWPTDNFYGPGELADRTTWNNTASLGLSYKLDLWGREHDDSERALDRAHQAAAEERVAVLELTTNIVRAYIQLSLQYAQRDVAHATLDQQEQIAKLAKRQLEGGIGTQFEVSQAEALLPETHRQIEALDEAIALSRNQLAALAGKGPGDAASLTRPQLQLGAMPTLPSRLPLELVGHRPDVVASRWQVAMNAKGVDVARADFYPNIDLMASIGQSMTMGTFKELFTAKKTGYSFGPAISLPIFDGGERRSQLGIASAGYDAAVAHYNQTIIEALKDISDNLIRLDSANKQADMARESVEAAQRTYDIARKAFERGLTDYLHVLDAQTRLFAQQRVEQQVQAMRLSAQAGLITALGGGAIAPEDSPDEKDLKPARVDIAKKP</sequence>
<accession>A0A2X2D313</accession>
<keyword evidence="4" id="KW-0732">Signal</keyword>
<evidence type="ECO:0000256" key="10">
    <source>
        <dbReference type="RuleBase" id="RU362097"/>
    </source>
</evidence>
<evidence type="ECO:0000256" key="2">
    <source>
        <dbReference type="ARBA" id="ARBA00022452"/>
    </source>
</evidence>
<dbReference type="Pfam" id="PF02321">
    <property type="entry name" value="OEP"/>
    <property type="match status" value="2"/>
</dbReference>
<dbReference type="PROSITE" id="PS51257">
    <property type="entry name" value="PROKAR_LIPOPROTEIN"/>
    <property type="match status" value="1"/>
</dbReference>
<organism evidence="13 14">
    <name type="scientific">Pseudomonas luteola</name>
    <dbReference type="NCBI Taxonomy" id="47886"/>
    <lineage>
        <taxon>Bacteria</taxon>
        <taxon>Pseudomonadati</taxon>
        <taxon>Pseudomonadota</taxon>
        <taxon>Gammaproteobacteria</taxon>
        <taxon>Pseudomonadales</taxon>
        <taxon>Pseudomonadaceae</taxon>
        <taxon>Pseudomonas</taxon>
    </lineage>
</organism>
<evidence type="ECO:0000313" key="12">
    <source>
        <dbReference type="EMBL" id="MBF8641024.1"/>
    </source>
</evidence>
<dbReference type="NCBIfam" id="TIGR01845">
    <property type="entry name" value="outer_NodT"/>
    <property type="match status" value="1"/>
</dbReference>
<dbReference type="AlphaFoldDB" id="A0A2X2D313"/>
<dbReference type="SUPFAM" id="SSF56954">
    <property type="entry name" value="Outer membrane efflux proteins (OEP)"/>
    <property type="match status" value="1"/>
</dbReference>
<dbReference type="GO" id="GO:0009279">
    <property type="term" value="C:cell outer membrane"/>
    <property type="evidence" value="ECO:0007669"/>
    <property type="project" value="UniProtKB-SubCell"/>
</dbReference>
<comment type="subcellular location">
    <subcellularLocation>
        <location evidence="10">Cell outer membrane</location>
        <topology evidence="10">Lipid-anchor</topology>
    </subcellularLocation>
</comment>
<dbReference type="RefSeq" id="WP_073449810.1">
    <property type="nucleotide sequence ID" value="NZ_FQYS01000004.1"/>
</dbReference>
<dbReference type="EMBL" id="UAUF01000014">
    <property type="protein sequence ID" value="SPZ12086.1"/>
    <property type="molecule type" value="Genomic_DNA"/>
</dbReference>